<sequence length="67" mass="7488">MGFYYFIILFIGIFCIFLAVYQGYKGKSLLQRKVIITGITGVLLVGLAMYLFTPGSSEMIAELLNLN</sequence>
<organism evidence="2 3">
    <name type="scientific">Jeotgalibacillus malaysiensis</name>
    <dbReference type="NCBI Taxonomy" id="1508404"/>
    <lineage>
        <taxon>Bacteria</taxon>
        <taxon>Bacillati</taxon>
        <taxon>Bacillota</taxon>
        <taxon>Bacilli</taxon>
        <taxon>Bacillales</taxon>
        <taxon>Caryophanaceae</taxon>
        <taxon>Jeotgalibacillus</taxon>
    </lineage>
</organism>
<dbReference type="HOGENOM" id="CLU_204679_0_0_9"/>
<dbReference type="AlphaFoldDB" id="A0A0B5AM43"/>
<keyword evidence="1" id="KW-0812">Transmembrane</keyword>
<dbReference type="OrthoDB" id="2357341at2"/>
<dbReference type="Proteomes" id="UP000031449">
    <property type="component" value="Chromosome"/>
</dbReference>
<evidence type="ECO:0000256" key="1">
    <source>
        <dbReference type="SAM" id="Phobius"/>
    </source>
</evidence>
<dbReference type="KEGG" id="jeo:JMA_04250"/>
<dbReference type="BioCyc" id="JESP1508404:G14D9-9642-MONOMER"/>
<feature type="transmembrane region" description="Helical" evidence="1">
    <location>
        <begin position="34"/>
        <end position="53"/>
    </location>
</feature>
<accession>A0A0B5AM43</accession>
<evidence type="ECO:0000313" key="2">
    <source>
        <dbReference type="EMBL" id="AJD89742.1"/>
    </source>
</evidence>
<feature type="transmembrane region" description="Helical" evidence="1">
    <location>
        <begin position="6"/>
        <end position="22"/>
    </location>
</feature>
<keyword evidence="1" id="KW-1133">Transmembrane helix</keyword>
<proteinExistence type="predicted"/>
<protein>
    <submittedName>
        <fullName evidence="2">Uncharacterized protein</fullName>
    </submittedName>
</protein>
<reference evidence="2 3" key="1">
    <citation type="submission" date="2014-08" db="EMBL/GenBank/DDBJ databases">
        <title>Complete genome of a marine bacteria Jeotgalibacillus malaysiensis.</title>
        <authorList>
            <person name="Yaakop A.S."/>
            <person name="Chan K.-G."/>
            <person name="Goh K.M."/>
        </authorList>
    </citation>
    <scope>NUCLEOTIDE SEQUENCE [LARGE SCALE GENOMIC DNA]</scope>
    <source>
        <strain evidence="2 3">D5</strain>
    </source>
</reference>
<dbReference type="STRING" id="1508404.JMA_04250"/>
<keyword evidence="3" id="KW-1185">Reference proteome</keyword>
<gene>
    <name evidence="2" type="ORF">JMA_04250</name>
</gene>
<evidence type="ECO:0000313" key="3">
    <source>
        <dbReference type="Proteomes" id="UP000031449"/>
    </source>
</evidence>
<name>A0A0B5AM43_9BACL</name>
<dbReference type="EMBL" id="CP009416">
    <property type="protein sequence ID" value="AJD89742.1"/>
    <property type="molecule type" value="Genomic_DNA"/>
</dbReference>
<keyword evidence="1" id="KW-0472">Membrane</keyword>